<evidence type="ECO:0000259" key="6">
    <source>
        <dbReference type="PROSITE" id="PS50089"/>
    </source>
</evidence>
<keyword evidence="9" id="KW-1185">Reference proteome</keyword>
<feature type="domain" description="RING-type" evidence="6">
    <location>
        <begin position="14"/>
        <end position="58"/>
    </location>
</feature>
<dbReference type="InterPro" id="IPR001841">
    <property type="entry name" value="Znf_RING"/>
</dbReference>
<keyword evidence="1" id="KW-0479">Metal-binding</keyword>
<evidence type="ECO:0000256" key="3">
    <source>
        <dbReference type="ARBA" id="ARBA00022833"/>
    </source>
</evidence>
<reference evidence="8" key="2">
    <citation type="submission" date="2021-01" db="UniProtKB">
        <authorList>
            <consortium name="EnsemblMetazoa"/>
        </authorList>
    </citation>
    <scope>IDENTIFICATION</scope>
</reference>
<evidence type="ECO:0000256" key="4">
    <source>
        <dbReference type="PROSITE-ProRule" id="PRU00024"/>
    </source>
</evidence>
<dbReference type="GO" id="GO:0005654">
    <property type="term" value="C:nucleoplasm"/>
    <property type="evidence" value="ECO:0000318"/>
    <property type="project" value="GO_Central"/>
</dbReference>
<dbReference type="GeneID" id="589452"/>
<evidence type="ECO:0000259" key="7">
    <source>
        <dbReference type="PROSITE" id="PS50119"/>
    </source>
</evidence>
<feature type="transmembrane region" description="Helical" evidence="5">
    <location>
        <begin position="419"/>
        <end position="436"/>
    </location>
</feature>
<dbReference type="GO" id="GO:0008270">
    <property type="term" value="F:zinc ion binding"/>
    <property type="evidence" value="ECO:0007669"/>
    <property type="project" value="UniProtKB-KW"/>
</dbReference>
<sequence length="441" mass="49521">MTSAKQHLIDSLICPICMGLLTKPKLLPCSHTFCEDCLTLVHSAQTQAKDLIPCPVCRSDAPVSNNNVSNFPTNRIAQSLAENFKEGSDMKRTTDSTDGASSGQRCTLCDADDQGLATFYCQHCSEFLCDYCLKQHKRFKKNVFHELVSARDIASGEIRIQLACPEHPQELQQFVCITCLVRICCRCLEVGHQPGGHEVIGIEEYEESHKAAVDLLQEKIEQKTAVIQSHLSFVKEQIGMVQTIIGKRRQEIENVFECALKRIRKRKDQLLEECNAYERSLCKDLERIIQCNDDFLQNLSLKVSVVTKESISQSSEQSLPERVVRVDELEALVKGDNPDASFAESIALRAEFLTFHQAAESKGLDLGTVQVKEWELRETVSFDGGVTCLAATPDRHLAIATRNGDIRENASLLQLVCDLFHFFVGILFLIGILYWLNCLHL</sequence>
<dbReference type="OMA" id="FANNAYP"/>
<proteinExistence type="predicted"/>
<organism evidence="8 9">
    <name type="scientific">Strongylocentrotus purpuratus</name>
    <name type="common">Purple sea urchin</name>
    <dbReference type="NCBI Taxonomy" id="7668"/>
    <lineage>
        <taxon>Eukaryota</taxon>
        <taxon>Metazoa</taxon>
        <taxon>Echinodermata</taxon>
        <taxon>Eleutherozoa</taxon>
        <taxon>Echinozoa</taxon>
        <taxon>Echinoidea</taxon>
        <taxon>Euechinoidea</taxon>
        <taxon>Echinacea</taxon>
        <taxon>Camarodonta</taxon>
        <taxon>Echinidea</taxon>
        <taxon>Strongylocentrotidae</taxon>
        <taxon>Strongylocentrotus</taxon>
    </lineage>
</organism>
<dbReference type="PANTHER" id="PTHR25462">
    <property type="entry name" value="BONUS, ISOFORM C-RELATED"/>
    <property type="match status" value="1"/>
</dbReference>
<dbReference type="SUPFAM" id="SSF57845">
    <property type="entry name" value="B-box zinc-binding domain"/>
    <property type="match status" value="1"/>
</dbReference>
<dbReference type="InterPro" id="IPR047153">
    <property type="entry name" value="TRIM45/56/19-like"/>
</dbReference>
<dbReference type="SMART" id="SM00336">
    <property type="entry name" value="BBOX"/>
    <property type="match status" value="2"/>
</dbReference>
<evidence type="ECO:0000313" key="8">
    <source>
        <dbReference type="EnsemblMetazoa" id="XP_030856316"/>
    </source>
</evidence>
<reference evidence="9" key="1">
    <citation type="submission" date="2015-02" db="EMBL/GenBank/DDBJ databases">
        <title>Genome sequencing for Strongylocentrotus purpuratus.</title>
        <authorList>
            <person name="Murali S."/>
            <person name="Liu Y."/>
            <person name="Vee V."/>
            <person name="English A."/>
            <person name="Wang M."/>
            <person name="Skinner E."/>
            <person name="Han Y."/>
            <person name="Muzny D.M."/>
            <person name="Worley K.C."/>
            <person name="Gibbs R.A."/>
        </authorList>
    </citation>
    <scope>NUCLEOTIDE SEQUENCE</scope>
</reference>
<evidence type="ECO:0000313" key="9">
    <source>
        <dbReference type="Proteomes" id="UP000007110"/>
    </source>
</evidence>
<feature type="domain" description="B box-type" evidence="7">
    <location>
        <begin position="159"/>
        <end position="202"/>
    </location>
</feature>
<dbReference type="RefSeq" id="XP_030856316.1">
    <property type="nucleotide sequence ID" value="XM_031000456.1"/>
</dbReference>
<dbReference type="PROSITE" id="PS50119">
    <property type="entry name" value="ZF_BBOX"/>
    <property type="match status" value="2"/>
</dbReference>
<dbReference type="OrthoDB" id="6105938at2759"/>
<keyword evidence="2 4" id="KW-0863">Zinc-finger</keyword>
<dbReference type="SMART" id="SM00184">
    <property type="entry name" value="RING"/>
    <property type="match status" value="2"/>
</dbReference>
<dbReference type="FunCoup" id="A0A7M7PVW4">
    <property type="interactions" value="120"/>
</dbReference>
<accession>A0A7M7PVW4</accession>
<feature type="domain" description="B box-type" evidence="7">
    <location>
        <begin position="104"/>
        <end position="147"/>
    </location>
</feature>
<dbReference type="InterPro" id="IPR013083">
    <property type="entry name" value="Znf_RING/FYVE/PHD"/>
</dbReference>
<dbReference type="SUPFAM" id="SSF57850">
    <property type="entry name" value="RING/U-box"/>
    <property type="match status" value="1"/>
</dbReference>
<dbReference type="PROSITE" id="PS50089">
    <property type="entry name" value="ZF_RING_2"/>
    <property type="match status" value="1"/>
</dbReference>
<evidence type="ECO:0000256" key="2">
    <source>
        <dbReference type="ARBA" id="ARBA00022771"/>
    </source>
</evidence>
<dbReference type="InterPro" id="IPR000315">
    <property type="entry name" value="Znf_B-box"/>
</dbReference>
<dbReference type="Gene3D" id="3.30.40.10">
    <property type="entry name" value="Zinc/RING finger domain, C3HC4 (zinc finger)"/>
    <property type="match status" value="1"/>
</dbReference>
<dbReference type="InterPro" id="IPR017907">
    <property type="entry name" value="Znf_RING_CS"/>
</dbReference>
<name>A0A7M7PVW4_STRPU</name>
<protein>
    <submittedName>
        <fullName evidence="8">Uncharacterized protein</fullName>
    </submittedName>
</protein>
<keyword evidence="5" id="KW-0472">Membrane</keyword>
<dbReference type="AlphaFoldDB" id="A0A7M7PVW4"/>
<dbReference type="GO" id="GO:0061630">
    <property type="term" value="F:ubiquitin protein ligase activity"/>
    <property type="evidence" value="ECO:0000318"/>
    <property type="project" value="GO_Central"/>
</dbReference>
<keyword evidence="3" id="KW-0862">Zinc</keyword>
<dbReference type="InterPro" id="IPR027370">
    <property type="entry name" value="Znf-RING_euk"/>
</dbReference>
<evidence type="ECO:0000256" key="1">
    <source>
        <dbReference type="ARBA" id="ARBA00022723"/>
    </source>
</evidence>
<dbReference type="PANTHER" id="PTHR25462:SF296">
    <property type="entry name" value="MEIOTIC P26, ISOFORM F"/>
    <property type="match status" value="1"/>
</dbReference>
<dbReference type="Gene3D" id="4.10.830.40">
    <property type="match status" value="1"/>
</dbReference>
<evidence type="ECO:0000256" key="5">
    <source>
        <dbReference type="SAM" id="Phobius"/>
    </source>
</evidence>
<dbReference type="Gene3D" id="3.30.160.60">
    <property type="entry name" value="Classic Zinc Finger"/>
    <property type="match status" value="1"/>
</dbReference>
<dbReference type="Pfam" id="PF13445">
    <property type="entry name" value="zf-RING_UBOX"/>
    <property type="match status" value="1"/>
</dbReference>
<dbReference type="InParanoid" id="A0A7M7PVW4"/>
<dbReference type="EnsemblMetazoa" id="XM_031000456">
    <property type="protein sequence ID" value="XP_030856316"/>
    <property type="gene ID" value="LOC589452"/>
</dbReference>
<dbReference type="PROSITE" id="PS00518">
    <property type="entry name" value="ZF_RING_1"/>
    <property type="match status" value="1"/>
</dbReference>
<keyword evidence="5" id="KW-1133">Transmembrane helix</keyword>
<dbReference type="KEGG" id="spu:589452"/>
<keyword evidence="5" id="KW-0812">Transmembrane</keyword>
<dbReference type="Proteomes" id="UP000007110">
    <property type="component" value="Unassembled WGS sequence"/>
</dbReference>